<dbReference type="RefSeq" id="WP_338535983.1">
    <property type="nucleotide sequence ID" value="NZ_AP028654.1"/>
</dbReference>
<sequence length="281" mass="33227">MEWSKIKTILIVGLIITNIFLGVYVYSSDNLFNVHKLKEDQSIKEVIKLLEKKNIFVKMDNLTYFTKINDIELAYQEYDLEKSANVFLNKNFRKINESYVDSKNSLSVKELELEFKNINFDSNLKSKNMLSITMDEAIKLASKFIALKGFEKDDYYINVKKTINNRILLIFRQKYKNFYLDDSYMKFYIDDSGIEEFTRKWFDVKKVSKLSKEVIPPSKALFNLMKNYDRSDKKINIVNIELGYKLETSTLNTIVTSGDAFPYWRITFKDGRIEYTRAVEK</sequence>
<keyword evidence="1" id="KW-1133">Transmembrane helix</keyword>
<dbReference type="AlphaFoldDB" id="A0AAU9EC23"/>
<evidence type="ECO:0000313" key="3">
    <source>
        <dbReference type="Proteomes" id="UP001321786"/>
    </source>
</evidence>
<dbReference type="KEGG" id="hprf:HLPR_27280"/>
<gene>
    <name evidence="2" type="ORF">HLPR_27280</name>
</gene>
<reference evidence="2 3" key="1">
    <citation type="submission" date="2023-08" db="EMBL/GenBank/DDBJ databases">
        <title>Helicovermis profunda gen. nov., sp. nov., a novel mesophilic, fermentative bacterium within the Bacillota from a deep-sea hydrothermal vent chimney.</title>
        <authorList>
            <person name="Miyazaki U."/>
            <person name="Mizutani D."/>
            <person name="Hashimoto Y."/>
            <person name="Tame A."/>
            <person name="Sawayama S."/>
            <person name="Miyazaki J."/>
            <person name="Takai K."/>
            <person name="Nakagawa S."/>
        </authorList>
    </citation>
    <scope>NUCLEOTIDE SEQUENCE [LARGE SCALE GENOMIC DNA]</scope>
    <source>
        <strain evidence="2 3">S502</strain>
    </source>
</reference>
<dbReference type="Proteomes" id="UP001321786">
    <property type="component" value="Chromosome"/>
</dbReference>
<name>A0AAU9EC23_9FIRM</name>
<dbReference type="EMBL" id="AP028654">
    <property type="protein sequence ID" value="BEP30397.1"/>
    <property type="molecule type" value="Genomic_DNA"/>
</dbReference>
<feature type="transmembrane region" description="Helical" evidence="1">
    <location>
        <begin position="6"/>
        <end position="26"/>
    </location>
</feature>
<evidence type="ECO:0000256" key="1">
    <source>
        <dbReference type="SAM" id="Phobius"/>
    </source>
</evidence>
<evidence type="ECO:0008006" key="4">
    <source>
        <dbReference type="Google" id="ProtNLM"/>
    </source>
</evidence>
<keyword evidence="3" id="KW-1185">Reference proteome</keyword>
<accession>A0AAU9EC23</accession>
<keyword evidence="1" id="KW-0472">Membrane</keyword>
<evidence type="ECO:0000313" key="2">
    <source>
        <dbReference type="EMBL" id="BEP30397.1"/>
    </source>
</evidence>
<proteinExistence type="predicted"/>
<protein>
    <recommendedName>
        <fullName evidence="4">Regulatory protein YycH-like domain-containing protein</fullName>
    </recommendedName>
</protein>
<organism evidence="2 3">
    <name type="scientific">Helicovermis profundi</name>
    <dbReference type="NCBI Taxonomy" id="3065157"/>
    <lineage>
        <taxon>Bacteria</taxon>
        <taxon>Bacillati</taxon>
        <taxon>Bacillota</taxon>
        <taxon>Clostridia</taxon>
        <taxon>Helicovermis</taxon>
    </lineage>
</organism>
<keyword evidence="1" id="KW-0812">Transmembrane</keyword>